<dbReference type="AlphaFoldDB" id="Q96VI3"/>
<reference evidence="3" key="1">
    <citation type="submission" date="2001-05" db="EMBL/GenBank/DDBJ databases">
        <authorList>
            <person name="Murphy L."/>
            <person name="Quail M."/>
            <person name="Harris D."/>
            <person name="Hall N."/>
            <person name="Wakefield A."/>
            <person name="Smulian A.G."/>
            <person name="Cushion M.T."/>
            <person name="Stringer J.R."/>
            <person name="Keely S.P."/>
            <person name="Barrell B.G."/>
        </authorList>
    </citation>
    <scope>NUCLEOTIDE SEQUENCE</scope>
    <source>
        <strain evidence="3">Pneumocystis carinii f. sp. carinii</strain>
    </source>
</reference>
<gene>
    <name evidence="3" type="primary">PCCW03G5.10/ MSR1</name>
</gene>
<feature type="signal peptide" evidence="2">
    <location>
        <begin position="1"/>
        <end position="23"/>
    </location>
</feature>
<dbReference type="InterPro" id="IPR003330">
    <property type="entry name" value="MSG"/>
</dbReference>
<sequence>MFFSMINKIIVLGILILIVPTYGNQSTHLKARDSQVSAKFTPFKDFVAKDEDIIVYILKEDYKDQDKCESKLEEYCKELKVIDPGLNKVHTKVKEICENKKKKCKDIKVKIEKKIHEIAELIEDLEEEDFFYEGCDQYYQTCMLFEHIKEKDVLDSCSMLRYSCYFLRDTEMRNEVILRAFGTSIIESKDFEEKKQEICPTLIKKGDDLVFFCLEDNSLENFNESIDEFCNSLSDLINKNKKEEVCHEKLGIYPLLKKRCEKINNKFKGLCEGKNITYRPPVKDFNPIEPKMTLLEMIDLENLYKEGRNRGLILGALEKTLDDMLNHLSLGSSDNREEQCKNVLNTRCSYLKTISSEFKELCEKKNKYEEKCKDISDITDRCRKFRMRLYQDGTSTEFKDEGKSGILSYDQLSTSFSENECLEVISECEYIKGLCKPNMLIECQNLKLACHKKKEDQLFIKLIGSELYKLNKLGSNDERFNKCQRIVMEKCATFKNNNVEIFMRCLRPKEICLRFEKIISSQLKDLEQLFNAVGDSPKEKDCIKLKEGCEGILKEDCEGILKDLGLNNEKCVKLKERCEYFRVRKELKYAFLKEESDALADNQKCMKALKDKCDKLSKGEENLYRVSCNSLEETCKFMVSEAKNHCDILKNNMQEHKILDKTKGSNQTLVKKLCTTWGSYCRQLMENCPDTLKKGSNSHNEKGVCLQLKENCKPFWVEKKVEDKPAKEEEKKVEDKPAKEEEKKVEDKPSKEEVKPNEGIKIKVTEMIKIMFLGVIVMGMM</sequence>
<evidence type="ECO:0000256" key="2">
    <source>
        <dbReference type="SAM" id="SignalP"/>
    </source>
</evidence>
<feature type="chain" id="PRO_5004322572" evidence="2">
    <location>
        <begin position="24"/>
        <end position="781"/>
    </location>
</feature>
<dbReference type="VEuPathDB" id="FungiDB:T552_03423"/>
<dbReference type="EMBL" id="AL592382">
    <property type="protein sequence ID" value="CAC43458.1"/>
    <property type="molecule type" value="Genomic_DNA"/>
</dbReference>
<accession>Q96VI3</accession>
<evidence type="ECO:0000313" key="3">
    <source>
        <dbReference type="EMBL" id="CAC43458.1"/>
    </source>
</evidence>
<proteinExistence type="predicted"/>
<evidence type="ECO:0000256" key="1">
    <source>
        <dbReference type="SAM" id="MobiDB-lite"/>
    </source>
</evidence>
<organism evidence="3">
    <name type="scientific">Pneumocystis carinii</name>
    <dbReference type="NCBI Taxonomy" id="4754"/>
    <lineage>
        <taxon>Eukaryota</taxon>
        <taxon>Fungi</taxon>
        <taxon>Dikarya</taxon>
        <taxon>Ascomycota</taxon>
        <taxon>Taphrinomycotina</taxon>
        <taxon>Pneumocystomycetes</taxon>
        <taxon>Pneumocystaceae</taxon>
        <taxon>Pneumocystis</taxon>
    </lineage>
</organism>
<feature type="region of interest" description="Disordered" evidence="1">
    <location>
        <begin position="723"/>
        <end position="758"/>
    </location>
</feature>
<protein>
    <submittedName>
        <fullName evidence="3">Proabable major surface glycoprotein-related protein</fullName>
    </submittedName>
</protein>
<keyword evidence="2" id="KW-0732">Signal</keyword>
<dbReference type="Pfam" id="PF02349">
    <property type="entry name" value="MSG"/>
    <property type="match status" value="4"/>
</dbReference>
<name>Q96VI3_PNECA</name>